<dbReference type="PROSITE" id="PS50975">
    <property type="entry name" value="ATP_GRASP"/>
    <property type="match status" value="1"/>
</dbReference>
<dbReference type="Pfam" id="PF02655">
    <property type="entry name" value="ATP-grasp_3"/>
    <property type="match status" value="1"/>
</dbReference>
<keyword evidence="1" id="KW-0547">Nucleotide-binding</keyword>
<dbReference type="EMBL" id="JACEFT010000051">
    <property type="protein sequence ID" value="MBA2781158.1"/>
    <property type="molecule type" value="Genomic_DNA"/>
</dbReference>
<dbReference type="Gene3D" id="3.30.1490.20">
    <property type="entry name" value="ATP-grasp fold, A domain"/>
    <property type="match status" value="1"/>
</dbReference>
<dbReference type="AlphaFoldDB" id="A0A7V9W4Y5"/>
<dbReference type="Gene3D" id="3.40.50.20">
    <property type="match status" value="1"/>
</dbReference>
<protein>
    <submittedName>
        <fullName evidence="3">ATP-grasp domain-containing protein</fullName>
    </submittedName>
</protein>
<accession>A0A7V9W4Y5</accession>
<evidence type="ECO:0000313" key="3">
    <source>
        <dbReference type="EMBL" id="MBA2781158.1"/>
    </source>
</evidence>
<feature type="domain" description="ATP-grasp" evidence="2">
    <location>
        <begin position="116"/>
        <end position="311"/>
    </location>
</feature>
<gene>
    <name evidence="3" type="ORF">H1D44_19975</name>
    <name evidence="4" type="ORF">HOP48_20190</name>
</gene>
<keyword evidence="6" id="KW-1185">Reference proteome</keyword>
<evidence type="ECO:0000313" key="5">
    <source>
        <dbReference type="Proteomes" id="UP000518091"/>
    </source>
</evidence>
<dbReference type="EMBL" id="JABFUB010000038">
    <property type="protein sequence ID" value="MCG6663846.1"/>
    <property type="molecule type" value="Genomic_DNA"/>
</dbReference>
<dbReference type="PANTHER" id="PTHR23132:SF14">
    <property type="entry name" value="ATP-GRASP DOMAIN-CONTAINING PROTEIN"/>
    <property type="match status" value="1"/>
</dbReference>
<sequence>MNVLLTSVGRRCYLVEYFKQELAGKGHVIGVNSDPLTSGMAAVDRRYTVPPIDDDAYIPRLLEICQEESIGLMLSLFDIDLPILARHRDQFEAMGISVVVSDPWVVEAANDKWLTYGLLLEHGLGTPLTFLGLESARSALKRGELDFPVIVKPRWGMGSISIYTAEDMEELEFFYRYALKNIAASYLNILARSDMDHAVIVQEKVQGQEYGVDVLNDLDGNFLTSVVKKKIAMRSGETDIAVTEDNELVRHITESLGVLLKHRGSLDVDIIFDESTGDSKVIEFNARFGGGYPFSHLAGANFVSALLSLAQGQLVDIKCFSYIRGVQGVKAIVPTTLTDY</sequence>
<dbReference type="InterPro" id="IPR013815">
    <property type="entry name" value="ATP_grasp_subdomain_1"/>
</dbReference>
<dbReference type="Gene3D" id="3.30.470.20">
    <property type="entry name" value="ATP-grasp fold, B domain"/>
    <property type="match status" value="1"/>
</dbReference>
<organism evidence="3 5">
    <name type="scientific">Billgrantia kenyensis</name>
    <dbReference type="NCBI Taxonomy" id="321266"/>
    <lineage>
        <taxon>Bacteria</taxon>
        <taxon>Pseudomonadati</taxon>
        <taxon>Pseudomonadota</taxon>
        <taxon>Gammaproteobacteria</taxon>
        <taxon>Oceanospirillales</taxon>
        <taxon>Halomonadaceae</taxon>
        <taxon>Billgrantia</taxon>
    </lineage>
</organism>
<comment type="caution">
    <text evidence="3">The sequence shown here is derived from an EMBL/GenBank/DDBJ whole genome shotgun (WGS) entry which is preliminary data.</text>
</comment>
<dbReference type="RefSeq" id="WP_181517030.1">
    <property type="nucleotide sequence ID" value="NZ_JABFUB010000038.1"/>
</dbReference>
<name>A0A7V9W4Y5_9GAMM</name>
<reference evidence="3 5" key="2">
    <citation type="submission" date="2020-07" db="EMBL/GenBank/DDBJ databases">
        <title>Identification of Halomonas strains.</title>
        <authorList>
            <person name="Xiao Z."/>
            <person name="Shen J."/>
        </authorList>
    </citation>
    <scope>NUCLEOTIDE SEQUENCE [LARGE SCALE GENOMIC DNA]</scope>
    <source>
        <strain evidence="3 5">DSM 17331</strain>
    </source>
</reference>
<dbReference type="InterPro" id="IPR011761">
    <property type="entry name" value="ATP-grasp"/>
</dbReference>
<dbReference type="InterPro" id="IPR048764">
    <property type="entry name" value="PylC_N"/>
</dbReference>
<evidence type="ECO:0000256" key="1">
    <source>
        <dbReference type="PROSITE-ProRule" id="PRU00409"/>
    </source>
</evidence>
<dbReference type="Proteomes" id="UP000518091">
    <property type="component" value="Unassembled WGS sequence"/>
</dbReference>
<dbReference type="NCBIfam" id="NF009404">
    <property type="entry name" value="PRK12767.1-3"/>
    <property type="match status" value="1"/>
</dbReference>
<dbReference type="Proteomes" id="UP000814353">
    <property type="component" value="Unassembled WGS sequence"/>
</dbReference>
<keyword evidence="1" id="KW-0067">ATP-binding</keyword>
<reference evidence="4 6" key="1">
    <citation type="submission" date="2020-05" db="EMBL/GenBank/DDBJ databases">
        <title>Comparative genomic analysis of denitrifying bacteria from Halomonas genus.</title>
        <authorList>
            <person name="Wang L."/>
            <person name="Shao Z."/>
        </authorList>
    </citation>
    <scope>NUCLEOTIDE SEQUENCE [LARGE SCALE GENOMIC DNA]</scope>
    <source>
        <strain evidence="4 6">DSM 17331</strain>
    </source>
</reference>
<evidence type="ECO:0000313" key="6">
    <source>
        <dbReference type="Proteomes" id="UP000814353"/>
    </source>
</evidence>
<dbReference type="Pfam" id="PF21360">
    <property type="entry name" value="PylC-like_N"/>
    <property type="match status" value="1"/>
</dbReference>
<evidence type="ECO:0000313" key="4">
    <source>
        <dbReference type="EMBL" id="MCG6663846.1"/>
    </source>
</evidence>
<dbReference type="GO" id="GO:0005524">
    <property type="term" value="F:ATP binding"/>
    <property type="evidence" value="ECO:0007669"/>
    <property type="project" value="UniProtKB-UniRule"/>
</dbReference>
<dbReference type="GO" id="GO:0008716">
    <property type="term" value="F:D-alanine-D-alanine ligase activity"/>
    <property type="evidence" value="ECO:0007669"/>
    <property type="project" value="TreeGrafter"/>
</dbReference>
<evidence type="ECO:0000259" key="2">
    <source>
        <dbReference type="PROSITE" id="PS50975"/>
    </source>
</evidence>
<dbReference type="PANTHER" id="PTHR23132">
    <property type="entry name" value="D-ALANINE--D-ALANINE LIGASE"/>
    <property type="match status" value="1"/>
</dbReference>
<dbReference type="SUPFAM" id="SSF56059">
    <property type="entry name" value="Glutathione synthetase ATP-binding domain-like"/>
    <property type="match status" value="1"/>
</dbReference>
<dbReference type="InterPro" id="IPR003806">
    <property type="entry name" value="ATP-grasp_PylC-type"/>
</dbReference>
<dbReference type="GO" id="GO:0046872">
    <property type="term" value="F:metal ion binding"/>
    <property type="evidence" value="ECO:0007669"/>
    <property type="project" value="InterPro"/>
</dbReference>
<proteinExistence type="predicted"/>